<dbReference type="Pfam" id="PF12727">
    <property type="entry name" value="PBP_like"/>
    <property type="match status" value="1"/>
</dbReference>
<keyword evidence="10" id="KW-0460">Magnesium</keyword>
<evidence type="ECO:0000256" key="10">
    <source>
        <dbReference type="RuleBase" id="RU365090"/>
    </source>
</evidence>
<evidence type="ECO:0000256" key="6">
    <source>
        <dbReference type="ARBA" id="ARBA00021108"/>
    </source>
</evidence>
<comment type="catalytic activity">
    <reaction evidence="9">
        <text>adenylyl-molybdopterin + molybdate = Mo-molybdopterin + AMP + H(+)</text>
        <dbReference type="Rhea" id="RHEA:35047"/>
        <dbReference type="ChEBI" id="CHEBI:15378"/>
        <dbReference type="ChEBI" id="CHEBI:36264"/>
        <dbReference type="ChEBI" id="CHEBI:62727"/>
        <dbReference type="ChEBI" id="CHEBI:71302"/>
        <dbReference type="ChEBI" id="CHEBI:456215"/>
        <dbReference type="EC" id="2.10.1.1"/>
    </reaction>
</comment>
<dbReference type="PROSITE" id="PS01079">
    <property type="entry name" value="MOCF_BIOSYNTHESIS_2"/>
    <property type="match status" value="1"/>
</dbReference>
<evidence type="ECO:0000256" key="3">
    <source>
        <dbReference type="ARBA" id="ARBA00005046"/>
    </source>
</evidence>
<protein>
    <recommendedName>
        <fullName evidence="6 10">Molybdopterin molybdenumtransferase</fullName>
        <ecNumber evidence="5 10">2.10.1.1</ecNumber>
    </recommendedName>
</protein>
<dbReference type="InterPro" id="IPR036425">
    <property type="entry name" value="MoaB/Mog-like_dom_sf"/>
</dbReference>
<dbReference type="NCBIfam" id="NF011068">
    <property type="entry name" value="PRK14498.1"/>
    <property type="match status" value="1"/>
</dbReference>
<keyword evidence="8 10" id="KW-0501">Molybdenum cofactor biosynthesis</keyword>
<evidence type="ECO:0000259" key="11">
    <source>
        <dbReference type="SMART" id="SM00852"/>
    </source>
</evidence>
<sequence>MEVKTNYKYLENISLEEALEKYIRKINESGLILGKEEIPVEESYGRITCEGVFANISSPHYSASAMDGISLMANKTFGATPTTPVILKEIDDFVWLDTGDPLPSNCDAVVMVEDVIKLKDGSIQLISSATPWQHIRQIGEDICAGEMILPSNSKIEAASIGAMLAGGVLKVKVWEKPIIGLIPTGDEIVAPKDNPKEGEIIEFNSSIFSAMIRGWGGKSITYKIIGDKLELIKEGLAKAAQECHMIVLNAGSSAGRDDYSAKAIGDLGEVIAHGISIKPGKPTILGVINKKPVIGVPGYPVSGIIVMEKLFKRVLQTMQKVEFPPNQEKQAILSRPIMSTLKYKEFVRMKLGVVDEKLVATPLNRGAGVVTSFVKADGILEIPLNLEGIEAGSKITVQLLKDESVIKNTLVAIGSHDPLLDTIYDLMRKKDYKKHLSSAHVGSMGGIMAIKRGEAHLAAVHLLDERSGVYNSSFIKKYFPKGGITLVKGVKRLQGLMTVKGNPKGIKNLQDMTRDGVVYVNRQKGSGTRILLDYLLACDGIKTDSIYGYEREEFTHMAVAAQIASGSADTGLGIFSAANIYNLNFIPLYEEEYDFIIPERFLELEDVQNFLEILTSKEFEKILKTMGGYKLEQIGQIHRMDVN</sequence>
<dbReference type="Gene3D" id="2.170.190.11">
    <property type="entry name" value="Molybdopterin biosynthesis moea protein, domain 3"/>
    <property type="match status" value="1"/>
</dbReference>
<comment type="caution">
    <text evidence="12">The sequence shown here is derived from an EMBL/GenBank/DDBJ whole genome shotgun (WGS) entry which is preliminary data.</text>
</comment>
<comment type="cofactor">
    <cofactor evidence="10">
        <name>Mg(2+)</name>
        <dbReference type="ChEBI" id="CHEBI:18420"/>
    </cofactor>
</comment>
<comment type="function">
    <text evidence="2">May be involved in the biosynthesis of molybdopterin.</text>
</comment>
<evidence type="ECO:0000256" key="4">
    <source>
        <dbReference type="ARBA" id="ARBA00010763"/>
    </source>
</evidence>
<dbReference type="UniPathway" id="UPA00344"/>
<accession>A0A6A7KB98</accession>
<dbReference type="Gene3D" id="2.40.340.10">
    <property type="entry name" value="MoeA, C-terminal, domain IV"/>
    <property type="match status" value="1"/>
</dbReference>
<dbReference type="InterPro" id="IPR005111">
    <property type="entry name" value="MoeA_C_domain_IV"/>
</dbReference>
<evidence type="ECO:0000256" key="7">
    <source>
        <dbReference type="ARBA" id="ARBA00022505"/>
    </source>
</evidence>
<dbReference type="Pfam" id="PF00994">
    <property type="entry name" value="MoCF_biosynth"/>
    <property type="match status" value="1"/>
</dbReference>
<dbReference type="InterPro" id="IPR036135">
    <property type="entry name" value="MoeA_linker/N_sf"/>
</dbReference>
<evidence type="ECO:0000256" key="2">
    <source>
        <dbReference type="ARBA" id="ARBA00003487"/>
    </source>
</evidence>
<dbReference type="InterPro" id="IPR036688">
    <property type="entry name" value="MoeA_C_domain_IV_sf"/>
</dbReference>
<evidence type="ECO:0000313" key="13">
    <source>
        <dbReference type="Proteomes" id="UP000440004"/>
    </source>
</evidence>
<dbReference type="InterPro" id="IPR005110">
    <property type="entry name" value="MoeA_linker/N"/>
</dbReference>
<dbReference type="InterPro" id="IPR001453">
    <property type="entry name" value="MoaB/Mog_dom"/>
</dbReference>
<dbReference type="GO" id="GO:0006777">
    <property type="term" value="P:Mo-molybdopterin cofactor biosynthetic process"/>
    <property type="evidence" value="ECO:0007669"/>
    <property type="project" value="UniProtKB-UniRule"/>
</dbReference>
<dbReference type="RefSeq" id="WP_152805395.1">
    <property type="nucleotide sequence ID" value="NZ_WHNX01000023.1"/>
</dbReference>
<dbReference type="PANTHER" id="PTHR10192">
    <property type="entry name" value="MOLYBDOPTERIN BIOSYNTHESIS PROTEIN"/>
    <property type="match status" value="1"/>
</dbReference>
<comment type="similarity">
    <text evidence="4 10">Belongs to the MoeA family.</text>
</comment>
<keyword evidence="10" id="KW-0479">Metal-binding</keyword>
<proteinExistence type="inferred from homology"/>
<feature type="domain" description="MoaB/Mog" evidence="11">
    <location>
        <begin position="180"/>
        <end position="318"/>
    </location>
</feature>
<dbReference type="Pfam" id="PF03453">
    <property type="entry name" value="MoeA_N"/>
    <property type="match status" value="1"/>
</dbReference>
<gene>
    <name evidence="12" type="ORF">GC105_12790</name>
</gene>
<dbReference type="SUPFAM" id="SSF63867">
    <property type="entry name" value="MoeA C-terminal domain-like"/>
    <property type="match status" value="1"/>
</dbReference>
<dbReference type="PANTHER" id="PTHR10192:SF16">
    <property type="entry name" value="MOLYBDOPTERIN MOLYBDENUMTRANSFERASE"/>
    <property type="match status" value="1"/>
</dbReference>
<dbReference type="SMART" id="SM00852">
    <property type="entry name" value="MoCF_biosynth"/>
    <property type="match status" value="1"/>
</dbReference>
<comment type="pathway">
    <text evidence="3 10">Cofactor biosynthesis; molybdopterin biosynthesis.</text>
</comment>
<evidence type="ECO:0000313" key="12">
    <source>
        <dbReference type="EMBL" id="MPW26666.1"/>
    </source>
</evidence>
<dbReference type="GO" id="GO:0046872">
    <property type="term" value="F:metal ion binding"/>
    <property type="evidence" value="ECO:0007669"/>
    <property type="project" value="UniProtKB-UniRule"/>
</dbReference>
<dbReference type="GO" id="GO:0005829">
    <property type="term" value="C:cytosol"/>
    <property type="evidence" value="ECO:0007669"/>
    <property type="project" value="TreeGrafter"/>
</dbReference>
<dbReference type="SUPFAM" id="SSF53850">
    <property type="entry name" value="Periplasmic binding protein-like II"/>
    <property type="match status" value="1"/>
</dbReference>
<dbReference type="InterPro" id="IPR008284">
    <property type="entry name" value="MoCF_biosynth_CS"/>
</dbReference>
<keyword evidence="13" id="KW-1185">Reference proteome</keyword>
<dbReference type="SUPFAM" id="SSF63882">
    <property type="entry name" value="MoeA N-terminal region -like"/>
    <property type="match status" value="1"/>
</dbReference>
<dbReference type="EC" id="2.10.1.1" evidence="5 10"/>
<dbReference type="EMBL" id="WHNX01000023">
    <property type="protein sequence ID" value="MPW26666.1"/>
    <property type="molecule type" value="Genomic_DNA"/>
</dbReference>
<organism evidence="12 13">
    <name type="scientific">Alkalibaculum sporogenes</name>
    <dbReference type="NCBI Taxonomy" id="2655001"/>
    <lineage>
        <taxon>Bacteria</taxon>
        <taxon>Bacillati</taxon>
        <taxon>Bacillota</taxon>
        <taxon>Clostridia</taxon>
        <taxon>Eubacteriales</taxon>
        <taxon>Eubacteriaceae</taxon>
        <taxon>Alkalibaculum</taxon>
    </lineage>
</organism>
<evidence type="ECO:0000256" key="8">
    <source>
        <dbReference type="ARBA" id="ARBA00023150"/>
    </source>
</evidence>
<dbReference type="Gene3D" id="3.40.980.10">
    <property type="entry name" value="MoaB/Mog-like domain"/>
    <property type="match status" value="1"/>
</dbReference>
<dbReference type="SUPFAM" id="SSF53218">
    <property type="entry name" value="Molybdenum cofactor biosynthesis proteins"/>
    <property type="match status" value="1"/>
</dbReference>
<dbReference type="InterPro" id="IPR038987">
    <property type="entry name" value="MoeA-like"/>
</dbReference>
<dbReference type="Gene3D" id="3.90.105.10">
    <property type="entry name" value="Molybdopterin biosynthesis moea protein, domain 2"/>
    <property type="match status" value="1"/>
</dbReference>
<evidence type="ECO:0000256" key="9">
    <source>
        <dbReference type="ARBA" id="ARBA00047317"/>
    </source>
</evidence>
<dbReference type="Pfam" id="PF03454">
    <property type="entry name" value="MoeA_C"/>
    <property type="match status" value="1"/>
</dbReference>
<dbReference type="InterPro" id="IPR024370">
    <property type="entry name" value="PBP_domain"/>
</dbReference>
<evidence type="ECO:0000256" key="1">
    <source>
        <dbReference type="ARBA" id="ARBA00002901"/>
    </source>
</evidence>
<name>A0A6A7KB98_9FIRM</name>
<dbReference type="Proteomes" id="UP000440004">
    <property type="component" value="Unassembled WGS sequence"/>
</dbReference>
<dbReference type="CDD" id="cd00887">
    <property type="entry name" value="MoeA"/>
    <property type="match status" value="1"/>
</dbReference>
<reference evidence="12 13" key="1">
    <citation type="submission" date="2019-10" db="EMBL/GenBank/DDBJ databases">
        <title>Alkalibaculum tamaniensis sp.nov., a new alkaliphilic acetogen, isolated on methoxylated aromatics from a mud volcano.</title>
        <authorList>
            <person name="Khomyakova M.A."/>
            <person name="Merkel A.Y."/>
            <person name="Bonch-Osmolovskaya E.A."/>
            <person name="Slobodkin A.I."/>
        </authorList>
    </citation>
    <scope>NUCLEOTIDE SEQUENCE [LARGE SCALE GENOMIC DNA]</scope>
    <source>
        <strain evidence="12 13">M08DMB</strain>
    </source>
</reference>
<evidence type="ECO:0000256" key="5">
    <source>
        <dbReference type="ARBA" id="ARBA00013269"/>
    </source>
</evidence>
<keyword evidence="10" id="KW-0808">Transferase</keyword>
<comment type="function">
    <text evidence="1 10">Catalyzes the insertion of molybdate into adenylated molybdopterin with the concomitant release of AMP.</text>
</comment>
<dbReference type="GO" id="GO:0061599">
    <property type="term" value="F:molybdopterin molybdotransferase activity"/>
    <property type="evidence" value="ECO:0007669"/>
    <property type="project" value="UniProtKB-UniRule"/>
</dbReference>
<keyword evidence="7 10" id="KW-0500">Molybdenum</keyword>
<dbReference type="AlphaFoldDB" id="A0A6A7KB98"/>